<dbReference type="GO" id="GO:0008453">
    <property type="term" value="F:alanine-glyoxylate transaminase activity"/>
    <property type="evidence" value="ECO:0007669"/>
    <property type="project" value="TreeGrafter"/>
</dbReference>
<dbReference type="InterPro" id="IPR024169">
    <property type="entry name" value="SP_NH2Trfase/AEP_transaminase"/>
</dbReference>
<evidence type="ECO:0000313" key="7">
    <source>
        <dbReference type="EMBL" id="EYD76518.1"/>
    </source>
</evidence>
<name>A0A017HQT8_9RHOB</name>
<evidence type="ECO:0000313" key="8">
    <source>
        <dbReference type="Proteomes" id="UP000019666"/>
    </source>
</evidence>
<dbReference type="EC" id="2.6.1.45" evidence="7"/>
<organism evidence="7 8">
    <name type="scientific">Rubellimicrobium mesophilum DSM 19309</name>
    <dbReference type="NCBI Taxonomy" id="442562"/>
    <lineage>
        <taxon>Bacteria</taxon>
        <taxon>Pseudomonadati</taxon>
        <taxon>Pseudomonadota</taxon>
        <taxon>Alphaproteobacteria</taxon>
        <taxon>Rhodobacterales</taxon>
        <taxon>Roseobacteraceae</taxon>
        <taxon>Rubellimicrobium</taxon>
    </lineage>
</organism>
<keyword evidence="8" id="KW-1185">Reference proteome</keyword>
<comment type="similarity">
    <text evidence="2">Belongs to the class-V pyridoxal-phosphate-dependent aminotransferase family.</text>
</comment>
<feature type="domain" description="Aminotransferase class V" evidence="6">
    <location>
        <begin position="59"/>
        <end position="284"/>
    </location>
</feature>
<accession>A0A017HQT8</accession>
<dbReference type="EMBL" id="AOSK01000043">
    <property type="protein sequence ID" value="EYD76518.1"/>
    <property type="molecule type" value="Genomic_DNA"/>
</dbReference>
<protein>
    <submittedName>
        <fullName evidence="7">Serine--glyoxylate aminotransferase</fullName>
        <ecNumber evidence="7">2.6.1.45</ecNumber>
    </submittedName>
</protein>
<feature type="modified residue" description="N6-(pyridoxal phosphate)lysine" evidence="5">
    <location>
        <position position="197"/>
    </location>
</feature>
<evidence type="ECO:0000256" key="2">
    <source>
        <dbReference type="ARBA" id="ARBA00009236"/>
    </source>
</evidence>
<dbReference type="InterPro" id="IPR000192">
    <property type="entry name" value="Aminotrans_V_dom"/>
</dbReference>
<sequence>MLAHGRPYLAIPGPSVTPDRVLRAMHRASPDIYEGELLDLTESLIPSLRAVARTDHHVAIYIGNGHAAWEAALSNILSRGDRVLVPSTGNFGRGWAAVAQGLHAEVETIDTDPGAPIDPARVEQALRADKDHRIRAVLAVHVDTATSARSDIAAIRAALDATGHPALLVADCVASLGCDRFEMDALGVDVMLAASQKGLMCPPGMCFVWFNDRAAEARTRADCVTPYWDWTTRANPDSFWLYWYGTAPVQGLYGLREALDMIEEEGLDNVWARHETLARAVWTACEAWGQGGPLRLSVGNPAHRSHAVTALGLGPGQADALRSWTKQNAGVTLGVGLGREPADAFFRIGHMGHVNAHMVLGVLGTIEAGLAALGIPHGKGALEAAAKVVASA</sequence>
<proteinExistence type="inferred from homology"/>
<evidence type="ECO:0000256" key="3">
    <source>
        <dbReference type="ARBA" id="ARBA00022898"/>
    </source>
</evidence>
<dbReference type="Gene3D" id="3.40.640.10">
    <property type="entry name" value="Type I PLP-dependent aspartate aminotransferase-like (Major domain)"/>
    <property type="match status" value="1"/>
</dbReference>
<dbReference type="GO" id="GO:0004760">
    <property type="term" value="F:L-serine-pyruvate transaminase activity"/>
    <property type="evidence" value="ECO:0007669"/>
    <property type="project" value="TreeGrafter"/>
</dbReference>
<dbReference type="AlphaFoldDB" id="A0A017HQT8"/>
<dbReference type="RefSeq" id="WP_037278616.1">
    <property type="nucleotide sequence ID" value="NZ_KK088556.1"/>
</dbReference>
<dbReference type="STRING" id="442562.Rumeso_01939"/>
<dbReference type="PIRSF" id="PIRSF000524">
    <property type="entry name" value="SPT"/>
    <property type="match status" value="1"/>
</dbReference>
<dbReference type="GO" id="GO:0050281">
    <property type="term" value="F:L-serine-glyoxylate transaminase activity"/>
    <property type="evidence" value="ECO:0007669"/>
    <property type="project" value="UniProtKB-EC"/>
</dbReference>
<dbReference type="Gene3D" id="3.90.1150.10">
    <property type="entry name" value="Aspartate Aminotransferase, domain 1"/>
    <property type="match status" value="1"/>
</dbReference>
<dbReference type="InterPro" id="IPR015424">
    <property type="entry name" value="PyrdxlP-dep_Trfase"/>
</dbReference>
<evidence type="ECO:0000256" key="4">
    <source>
        <dbReference type="PIRSR" id="PIRSR000524-1"/>
    </source>
</evidence>
<dbReference type="InterPro" id="IPR015422">
    <property type="entry name" value="PyrdxlP-dep_Trfase_small"/>
</dbReference>
<dbReference type="Pfam" id="PF00266">
    <property type="entry name" value="Aminotran_5"/>
    <property type="match status" value="1"/>
</dbReference>
<dbReference type="PANTHER" id="PTHR21152">
    <property type="entry name" value="AMINOTRANSFERASE CLASS V"/>
    <property type="match status" value="1"/>
</dbReference>
<keyword evidence="3 5" id="KW-0663">Pyridoxal phosphate</keyword>
<keyword evidence="7" id="KW-0032">Aminotransferase</keyword>
<dbReference type="FunFam" id="3.90.1150.10:FF:000204">
    <property type="entry name" value="Hypothetical aminotransferase"/>
    <property type="match status" value="1"/>
</dbReference>
<evidence type="ECO:0000256" key="1">
    <source>
        <dbReference type="ARBA" id="ARBA00001933"/>
    </source>
</evidence>
<dbReference type="HOGENOM" id="CLU_027686_1_0_5"/>
<reference evidence="7 8" key="1">
    <citation type="submission" date="2013-02" db="EMBL/GenBank/DDBJ databases">
        <authorList>
            <person name="Fiebig A."/>
            <person name="Goeker M."/>
            <person name="Klenk H.-P.P."/>
        </authorList>
    </citation>
    <scope>NUCLEOTIDE SEQUENCE [LARGE SCALE GENOMIC DNA]</scope>
    <source>
        <strain evidence="7 8">DSM 19309</strain>
    </source>
</reference>
<evidence type="ECO:0000256" key="5">
    <source>
        <dbReference type="PIRSR" id="PIRSR000524-50"/>
    </source>
</evidence>
<dbReference type="InterPro" id="IPR015421">
    <property type="entry name" value="PyrdxlP-dep_Trfase_major"/>
</dbReference>
<comment type="cofactor">
    <cofactor evidence="1 5">
        <name>pyridoxal 5'-phosphate</name>
        <dbReference type="ChEBI" id="CHEBI:597326"/>
    </cofactor>
</comment>
<evidence type="ECO:0000259" key="6">
    <source>
        <dbReference type="Pfam" id="PF00266"/>
    </source>
</evidence>
<dbReference type="PANTHER" id="PTHR21152:SF40">
    <property type="entry name" value="ALANINE--GLYOXYLATE AMINOTRANSFERASE"/>
    <property type="match status" value="1"/>
</dbReference>
<dbReference type="Proteomes" id="UP000019666">
    <property type="component" value="Unassembled WGS sequence"/>
</dbReference>
<dbReference type="SUPFAM" id="SSF53383">
    <property type="entry name" value="PLP-dependent transferases"/>
    <property type="match status" value="1"/>
</dbReference>
<feature type="binding site" evidence="4">
    <location>
        <position position="347"/>
    </location>
    <ligand>
        <name>substrate</name>
    </ligand>
</feature>
<comment type="caution">
    <text evidence="7">The sequence shown here is derived from an EMBL/GenBank/DDBJ whole genome shotgun (WGS) entry which is preliminary data.</text>
</comment>
<dbReference type="GO" id="GO:0019265">
    <property type="term" value="P:glycine biosynthetic process, by transamination of glyoxylate"/>
    <property type="evidence" value="ECO:0007669"/>
    <property type="project" value="TreeGrafter"/>
</dbReference>
<gene>
    <name evidence="7" type="ORF">Rumeso_01939</name>
</gene>
<keyword evidence="7" id="KW-0808">Transferase</keyword>
<dbReference type="OrthoDB" id="389074at2"/>
<dbReference type="PATRIC" id="fig|442562.3.peg.1915"/>